<dbReference type="Pfam" id="PF03107">
    <property type="entry name" value="C1_2"/>
    <property type="match status" value="4"/>
</dbReference>
<dbReference type="InterPro" id="IPR004146">
    <property type="entry name" value="DC1"/>
</dbReference>
<accession>A0ABC8LSG3</accession>
<comment type="caution">
    <text evidence="3">The sequence shown here is derived from an EMBL/GenBank/DDBJ whole genome shotgun (WGS) entry which is preliminary data.</text>
</comment>
<dbReference type="InterPro" id="IPR046349">
    <property type="entry name" value="C1-like_sf"/>
</dbReference>
<dbReference type="Proteomes" id="UP001642260">
    <property type="component" value="Unassembled WGS sequence"/>
</dbReference>
<keyword evidence="1" id="KW-0677">Repeat</keyword>
<feature type="domain" description="DC1" evidence="2">
    <location>
        <begin position="110"/>
        <end position="153"/>
    </location>
</feature>
<reference evidence="3 4" key="1">
    <citation type="submission" date="2022-03" db="EMBL/GenBank/DDBJ databases">
        <authorList>
            <person name="Macdonald S."/>
            <person name="Ahmed S."/>
            <person name="Newling K."/>
        </authorList>
    </citation>
    <scope>NUCLEOTIDE SEQUENCE [LARGE SCALE GENOMIC DNA]</scope>
</reference>
<dbReference type="PANTHER" id="PTHR32410:SF209">
    <property type="entry name" value="CYSTEINE_HISTIDINE-RICH C1 DOMAIN FAMILY PROTEIN"/>
    <property type="match status" value="1"/>
</dbReference>
<organism evidence="3 4">
    <name type="scientific">Eruca vesicaria subsp. sativa</name>
    <name type="common">Garden rocket</name>
    <name type="synonym">Eruca sativa</name>
    <dbReference type="NCBI Taxonomy" id="29727"/>
    <lineage>
        <taxon>Eukaryota</taxon>
        <taxon>Viridiplantae</taxon>
        <taxon>Streptophyta</taxon>
        <taxon>Embryophyta</taxon>
        <taxon>Tracheophyta</taxon>
        <taxon>Spermatophyta</taxon>
        <taxon>Magnoliopsida</taxon>
        <taxon>eudicotyledons</taxon>
        <taxon>Gunneridae</taxon>
        <taxon>Pentapetalae</taxon>
        <taxon>rosids</taxon>
        <taxon>malvids</taxon>
        <taxon>Brassicales</taxon>
        <taxon>Brassicaceae</taxon>
        <taxon>Brassiceae</taxon>
        <taxon>Eruca</taxon>
    </lineage>
</organism>
<dbReference type="SUPFAM" id="SSF57889">
    <property type="entry name" value="Cysteine-rich domain"/>
    <property type="match status" value="4"/>
</dbReference>
<gene>
    <name evidence="3" type="ORF">ERUC_LOCUS39013</name>
</gene>
<evidence type="ECO:0000313" key="4">
    <source>
        <dbReference type="Proteomes" id="UP001642260"/>
    </source>
</evidence>
<feature type="domain" description="DC1" evidence="2">
    <location>
        <begin position="165"/>
        <end position="210"/>
    </location>
</feature>
<dbReference type="PANTHER" id="PTHR32410">
    <property type="entry name" value="CYSTEINE/HISTIDINE-RICH C1 DOMAIN FAMILY PROTEIN"/>
    <property type="match status" value="1"/>
</dbReference>
<sequence length="427" mass="49923">MYSLNQSPSCRLLCPQERYEKEKDIKTINIHEEAFPCRVIRSSHLISDAEDEKSNYFHSLVLSNKKESYANCFGCRADIGDKDYYLCSYCGRKYHKECVESPSIFHSSDHPKHPLQLVFFSEGSCKDCFTCKRSVNLSYYCFICDFSLHSICARNPTPLTIDNRKRHEHTLQYFPRRESTLVCDVCALVDNSDYLYVCLTCDFIVHRRCVYLPYVIKVSRHDHRLAFIPNLSHKESTDCGICHAKINENYGEYYCMKRYVYALHSRCAMRNDVCDGKELEGEPEETYENNKMFEEIADGIIIHQSHQAHELSLNKNFHDDNKHCEACRLPFYDEGNVYQCMQYCDFILHESCAYVPRVKQSMVHVHPLILNLGKSWFQCRKCLHFSCGFAYVCPIKKCDCTLDTVCAFVCEPFDHYSHPHPLFVTCE</sequence>
<proteinExistence type="predicted"/>
<evidence type="ECO:0000313" key="3">
    <source>
        <dbReference type="EMBL" id="CAH8386530.1"/>
    </source>
</evidence>
<dbReference type="AlphaFoldDB" id="A0ABC8LSG3"/>
<keyword evidence="4" id="KW-1185">Reference proteome</keyword>
<dbReference type="InterPro" id="IPR053192">
    <property type="entry name" value="Vacuole_Formation_Reg"/>
</dbReference>
<name>A0ABC8LSG3_ERUVS</name>
<evidence type="ECO:0000259" key="2">
    <source>
        <dbReference type="Pfam" id="PF03107"/>
    </source>
</evidence>
<feature type="domain" description="DC1" evidence="2">
    <location>
        <begin position="220"/>
        <end position="268"/>
    </location>
</feature>
<feature type="domain" description="DC1" evidence="2">
    <location>
        <begin position="304"/>
        <end position="353"/>
    </location>
</feature>
<dbReference type="EMBL" id="CAKOAT010708488">
    <property type="protein sequence ID" value="CAH8386530.1"/>
    <property type="molecule type" value="Genomic_DNA"/>
</dbReference>
<evidence type="ECO:0000256" key="1">
    <source>
        <dbReference type="ARBA" id="ARBA00022737"/>
    </source>
</evidence>
<protein>
    <recommendedName>
        <fullName evidence="2">DC1 domain-containing protein</fullName>
    </recommendedName>
</protein>